<proteinExistence type="inferred from homology"/>
<dbReference type="PANTHER" id="PTHR12265">
    <property type="entry name" value="TRANSMEMBRANE PROTEIN 53"/>
    <property type="match status" value="1"/>
</dbReference>
<evidence type="ECO:0000256" key="6">
    <source>
        <dbReference type="ARBA" id="ARBA00034303"/>
    </source>
</evidence>
<evidence type="ECO:0000256" key="2">
    <source>
        <dbReference type="ARBA" id="ARBA00022692"/>
    </source>
</evidence>
<comment type="subcellular location">
    <subcellularLocation>
        <location evidence="6">Nucleus outer membrane</location>
        <topology evidence="6">Single-pass membrane protein</topology>
    </subcellularLocation>
</comment>
<keyword evidence="2" id="KW-0812">Transmembrane</keyword>
<dbReference type="SUPFAM" id="SSF53474">
    <property type="entry name" value="alpha/beta-Hydrolases"/>
    <property type="match status" value="1"/>
</dbReference>
<gene>
    <name evidence="7" type="ORF">BJ875DRAFT_449867</name>
</gene>
<evidence type="ECO:0008006" key="9">
    <source>
        <dbReference type="Google" id="ProtNLM"/>
    </source>
</evidence>
<comment type="caution">
    <text evidence="7">The sequence shown here is derived from an EMBL/GenBank/DDBJ whole genome shotgun (WGS) entry which is preliminary data.</text>
</comment>
<organism evidence="7 8">
    <name type="scientific">Amylocarpus encephaloides</name>
    <dbReference type="NCBI Taxonomy" id="45428"/>
    <lineage>
        <taxon>Eukaryota</taxon>
        <taxon>Fungi</taxon>
        <taxon>Dikarya</taxon>
        <taxon>Ascomycota</taxon>
        <taxon>Pezizomycotina</taxon>
        <taxon>Leotiomycetes</taxon>
        <taxon>Helotiales</taxon>
        <taxon>Helotiales incertae sedis</taxon>
        <taxon>Amylocarpus</taxon>
    </lineage>
</organism>
<reference evidence="7" key="1">
    <citation type="journal article" date="2021" name="IMA Fungus">
        <title>Genomic characterization of three marine fungi, including Emericellopsis atlantica sp. nov. with signatures of a generalist lifestyle and marine biomass degradation.</title>
        <authorList>
            <person name="Hagestad O.C."/>
            <person name="Hou L."/>
            <person name="Andersen J.H."/>
            <person name="Hansen E.H."/>
            <person name="Altermark B."/>
            <person name="Li C."/>
            <person name="Kuhnert E."/>
            <person name="Cox R.J."/>
            <person name="Crous P.W."/>
            <person name="Spatafora J.W."/>
            <person name="Lail K."/>
            <person name="Amirebrahimi M."/>
            <person name="Lipzen A."/>
            <person name="Pangilinan J."/>
            <person name="Andreopoulos W."/>
            <person name="Hayes R.D."/>
            <person name="Ng V."/>
            <person name="Grigoriev I.V."/>
            <person name="Jackson S.A."/>
            <person name="Sutton T.D.S."/>
            <person name="Dobson A.D.W."/>
            <person name="Rama T."/>
        </authorList>
    </citation>
    <scope>NUCLEOTIDE SEQUENCE</scope>
    <source>
        <strain evidence="7">TRa018bII</strain>
    </source>
</reference>
<dbReference type="EMBL" id="MU251364">
    <property type="protein sequence ID" value="KAG9238921.1"/>
    <property type="molecule type" value="Genomic_DNA"/>
</dbReference>
<dbReference type="OrthoDB" id="77878at2759"/>
<comment type="similarity">
    <text evidence="1">Belongs to the TMEM53 family.</text>
</comment>
<evidence type="ECO:0000256" key="1">
    <source>
        <dbReference type="ARBA" id="ARBA00007387"/>
    </source>
</evidence>
<dbReference type="InterPro" id="IPR008547">
    <property type="entry name" value="DUF829_TMEM53"/>
</dbReference>
<keyword evidence="4" id="KW-0472">Membrane</keyword>
<dbReference type="InterPro" id="IPR029058">
    <property type="entry name" value="AB_hydrolase_fold"/>
</dbReference>
<accession>A0A9P8CB80</accession>
<evidence type="ECO:0000256" key="4">
    <source>
        <dbReference type="ARBA" id="ARBA00023136"/>
    </source>
</evidence>
<keyword evidence="3" id="KW-1133">Transmembrane helix</keyword>
<name>A0A9P8CB80_9HELO</name>
<evidence type="ECO:0000256" key="5">
    <source>
        <dbReference type="ARBA" id="ARBA00023242"/>
    </source>
</evidence>
<dbReference type="PANTHER" id="PTHR12265:SF30">
    <property type="entry name" value="TRANSMEMBRANE PROTEIN 53"/>
    <property type="match status" value="1"/>
</dbReference>
<evidence type="ECO:0000313" key="8">
    <source>
        <dbReference type="Proteomes" id="UP000824998"/>
    </source>
</evidence>
<dbReference type="GO" id="GO:0005640">
    <property type="term" value="C:nuclear outer membrane"/>
    <property type="evidence" value="ECO:0007669"/>
    <property type="project" value="UniProtKB-SubCell"/>
</dbReference>
<keyword evidence="5" id="KW-0539">Nucleus</keyword>
<keyword evidence="8" id="KW-1185">Reference proteome</keyword>
<dbReference type="Pfam" id="PF05705">
    <property type="entry name" value="DUF829"/>
    <property type="match status" value="1"/>
</dbReference>
<evidence type="ECO:0000313" key="7">
    <source>
        <dbReference type="EMBL" id="KAG9238921.1"/>
    </source>
</evidence>
<protein>
    <recommendedName>
        <fullName evidence="9">Indole-diterpene biosynthesis protein PaxU</fullName>
    </recommendedName>
</protein>
<sequence>MALKPPNLEFTRLNSILSLYTPPPSPSPIKPTHPTTILFCAWMGVSPKSRYLNTFLNHYHALYPSARILSIISDPAFFTHTFTSSRTSLFQPVISALDADPAPGRRVLVHVLSNGGVLSFVDACVEYKKITGRVLGAESMVLDSAPGTFEFASAYYAMSMGFPKGALYYPVAALTSVLLGGYIVAKNVFGVDTLVEESRARLNDWELVDRGAKRLYIYSEEDRVVSFDAVEEHANEAKNEGVDVEMVKFERSAHVQHMLNGGERYWGLVEELWGGVKR</sequence>
<dbReference type="AlphaFoldDB" id="A0A9P8CB80"/>
<dbReference type="Gene3D" id="3.40.50.1820">
    <property type="entry name" value="alpha/beta hydrolase"/>
    <property type="match status" value="1"/>
</dbReference>
<evidence type="ECO:0000256" key="3">
    <source>
        <dbReference type="ARBA" id="ARBA00022989"/>
    </source>
</evidence>
<dbReference type="Proteomes" id="UP000824998">
    <property type="component" value="Unassembled WGS sequence"/>
</dbReference>